<dbReference type="SUPFAM" id="SSF46689">
    <property type="entry name" value="Homeodomain-like"/>
    <property type="match status" value="2"/>
</dbReference>
<evidence type="ECO:0000259" key="4">
    <source>
        <dbReference type="PROSITE" id="PS01124"/>
    </source>
</evidence>
<dbReference type="PROSITE" id="PS00041">
    <property type="entry name" value="HTH_ARAC_FAMILY_1"/>
    <property type="match status" value="1"/>
</dbReference>
<dbReference type="Pfam" id="PF12833">
    <property type="entry name" value="HTH_18"/>
    <property type="match status" value="1"/>
</dbReference>
<evidence type="ECO:0000256" key="2">
    <source>
        <dbReference type="ARBA" id="ARBA00023125"/>
    </source>
</evidence>
<dbReference type="PRINTS" id="PR00032">
    <property type="entry name" value="HTHARAC"/>
</dbReference>
<feature type="domain" description="HTH araC/xylS-type" evidence="4">
    <location>
        <begin position="17"/>
        <end position="115"/>
    </location>
</feature>
<dbReference type="PANTHER" id="PTHR46796">
    <property type="entry name" value="HTH-TYPE TRANSCRIPTIONAL ACTIVATOR RHAS-RELATED"/>
    <property type="match status" value="1"/>
</dbReference>
<name>A0A7W8QNC1_9ACTN</name>
<dbReference type="PROSITE" id="PS01124">
    <property type="entry name" value="HTH_ARAC_FAMILY_2"/>
    <property type="match status" value="1"/>
</dbReference>
<dbReference type="GO" id="GO:0003700">
    <property type="term" value="F:DNA-binding transcription factor activity"/>
    <property type="evidence" value="ECO:0007669"/>
    <property type="project" value="InterPro"/>
</dbReference>
<dbReference type="GO" id="GO:0043565">
    <property type="term" value="F:sequence-specific DNA binding"/>
    <property type="evidence" value="ECO:0007669"/>
    <property type="project" value="InterPro"/>
</dbReference>
<dbReference type="InterPro" id="IPR020449">
    <property type="entry name" value="Tscrpt_reg_AraC-type_HTH"/>
</dbReference>
<organism evidence="5 6">
    <name type="scientific">Nocardiopsis composta</name>
    <dbReference type="NCBI Taxonomy" id="157465"/>
    <lineage>
        <taxon>Bacteria</taxon>
        <taxon>Bacillati</taxon>
        <taxon>Actinomycetota</taxon>
        <taxon>Actinomycetes</taxon>
        <taxon>Streptosporangiales</taxon>
        <taxon>Nocardiopsidaceae</taxon>
        <taxon>Nocardiopsis</taxon>
    </lineage>
</organism>
<keyword evidence="1" id="KW-0805">Transcription regulation</keyword>
<sequence length="133" mass="14999">MATGMSEMSESTTRRMLRVKDALDRDFAGSWDSARLARVGLASPTHLRRSFRSAFGESPHAYLCRRRIERACRLLRSTDLSVTDIARAVGYESLGTFTRRFVRMVGETPTRHRARGPLPGIPSCFAREAARPR</sequence>
<dbReference type="InterPro" id="IPR018060">
    <property type="entry name" value="HTH_AraC"/>
</dbReference>
<dbReference type="Gene3D" id="1.10.10.60">
    <property type="entry name" value="Homeodomain-like"/>
    <property type="match status" value="2"/>
</dbReference>
<evidence type="ECO:0000256" key="3">
    <source>
        <dbReference type="ARBA" id="ARBA00023163"/>
    </source>
</evidence>
<dbReference type="InterPro" id="IPR009057">
    <property type="entry name" value="Homeodomain-like_sf"/>
</dbReference>
<comment type="caution">
    <text evidence="5">The sequence shown here is derived from an EMBL/GenBank/DDBJ whole genome shotgun (WGS) entry which is preliminary data.</text>
</comment>
<evidence type="ECO:0000256" key="1">
    <source>
        <dbReference type="ARBA" id="ARBA00023015"/>
    </source>
</evidence>
<dbReference type="RefSeq" id="WP_246528280.1">
    <property type="nucleotide sequence ID" value="NZ_BAAAJD010000014.1"/>
</dbReference>
<dbReference type="SMART" id="SM00342">
    <property type="entry name" value="HTH_ARAC"/>
    <property type="match status" value="1"/>
</dbReference>
<gene>
    <name evidence="5" type="ORF">HDA36_003540</name>
</gene>
<dbReference type="Proteomes" id="UP000572635">
    <property type="component" value="Unassembled WGS sequence"/>
</dbReference>
<dbReference type="AlphaFoldDB" id="A0A7W8QNC1"/>
<keyword evidence="6" id="KW-1185">Reference proteome</keyword>
<proteinExistence type="predicted"/>
<reference evidence="5 6" key="1">
    <citation type="submission" date="2020-08" db="EMBL/GenBank/DDBJ databases">
        <title>Sequencing the genomes of 1000 actinobacteria strains.</title>
        <authorList>
            <person name="Klenk H.-P."/>
        </authorList>
    </citation>
    <scope>NUCLEOTIDE SEQUENCE [LARGE SCALE GENOMIC DNA]</scope>
    <source>
        <strain evidence="5 6">DSM 44551</strain>
    </source>
</reference>
<protein>
    <submittedName>
        <fullName evidence="5">AraC-like DNA-binding protein</fullName>
    </submittedName>
</protein>
<dbReference type="EMBL" id="JACHDB010000001">
    <property type="protein sequence ID" value="MBB5433456.1"/>
    <property type="molecule type" value="Genomic_DNA"/>
</dbReference>
<evidence type="ECO:0000313" key="6">
    <source>
        <dbReference type="Proteomes" id="UP000572635"/>
    </source>
</evidence>
<keyword evidence="3" id="KW-0804">Transcription</keyword>
<dbReference type="InterPro" id="IPR018062">
    <property type="entry name" value="HTH_AraC-typ_CS"/>
</dbReference>
<evidence type="ECO:0000313" key="5">
    <source>
        <dbReference type="EMBL" id="MBB5433456.1"/>
    </source>
</evidence>
<dbReference type="InterPro" id="IPR050204">
    <property type="entry name" value="AraC_XylS_family_regulators"/>
</dbReference>
<accession>A0A7W8QNC1</accession>
<keyword evidence="2 5" id="KW-0238">DNA-binding</keyword>